<evidence type="ECO:0000259" key="6">
    <source>
        <dbReference type="Pfam" id="PF13382"/>
    </source>
</evidence>
<dbReference type="Gene3D" id="3.20.20.140">
    <property type="entry name" value="Metal-dependent hydrolases"/>
    <property type="match status" value="1"/>
</dbReference>
<feature type="domain" description="Adenine deaminase C-terminal" evidence="6">
    <location>
        <begin position="416"/>
        <end position="579"/>
    </location>
</feature>
<protein>
    <recommendedName>
        <fullName evidence="2">adenine deaminase</fullName>
        <ecNumber evidence="2">3.5.4.2</ecNumber>
    </recommendedName>
</protein>
<dbReference type="GO" id="GO:0000034">
    <property type="term" value="F:adenine deaminase activity"/>
    <property type="evidence" value="ECO:0007669"/>
    <property type="project" value="UniProtKB-EC"/>
</dbReference>
<reference evidence="7 8" key="2">
    <citation type="submission" date="2018-06" db="EMBL/GenBank/DDBJ databases">
        <authorList>
            <person name="Zhirakovskaya E."/>
        </authorList>
    </citation>
    <scope>NUCLEOTIDE SEQUENCE [LARGE SCALE GENOMIC DNA]</scope>
    <source>
        <strain evidence="7 8">FBKL4.011</strain>
    </source>
</reference>
<accession>A0A364K4P8</accession>
<sequence>MGIQLTLDEQILLSDVVMGRKKPTRLIKGGTILNVYTGRLEKKDIALAGKRIAFIGNLKQSGLYLDSSIESLDLTGYTLVPGYIEPHAHPTQLYNPLTLAEKVLTLGTTTLINDNMTFFTMWNMEELLGLLDQLENYPVKQFWWARLDAQTYLNNQEKELFSTERVQKFLFHPLVIQAGELTDWLPLLMGDETMLSQVTMTKQAGKRVEGHASGASYRTLSRLAAIGVTADHESISVEEVWNRLELGYMTTLRHSSIRPDLPILIEGLLQKENVPWHRLMLTTDGATPLYLKQGFQDHIIRVAIHHGCDPIHAYQMVTINPAIYYHMEEHIGGLAPGRLANINVLNSLQDPTPVMVLVDGELVAKQRKMLQSFETNPWNHFKSVKWGSDWRIQEEEFSLPSRKKDKVPIIQLVNAVITKLQEENLEEENGWVKWEENDDRLLVYLISPVGKWMTSAFLRGFARNIDGLASSYNGSHDLLVIGRDKKAMAQAANHVLEHGGGITWVQNSQILYHIPLPISGFMSTKSVDELNEQLEPFITQLRAFGYTFSDPLYTFLFLSSTHLPQIRLTRAGIMQVKEKKILYSASKRGI</sequence>
<evidence type="ECO:0000256" key="1">
    <source>
        <dbReference type="ARBA" id="ARBA00006773"/>
    </source>
</evidence>
<feature type="domain" description="Amidohydrolase-related" evidence="5">
    <location>
        <begin position="78"/>
        <end position="363"/>
    </location>
</feature>
<dbReference type="InterPro" id="IPR011059">
    <property type="entry name" value="Metal-dep_hydrolase_composite"/>
</dbReference>
<dbReference type="InterPro" id="IPR006680">
    <property type="entry name" value="Amidohydro-rel"/>
</dbReference>
<evidence type="ECO:0000259" key="5">
    <source>
        <dbReference type="Pfam" id="PF01979"/>
    </source>
</evidence>
<dbReference type="InterPro" id="IPR032466">
    <property type="entry name" value="Metal_Hydrolase"/>
</dbReference>
<evidence type="ECO:0000256" key="4">
    <source>
        <dbReference type="ARBA" id="ARBA00047720"/>
    </source>
</evidence>
<dbReference type="PANTHER" id="PTHR11113:SF6">
    <property type="entry name" value="ADENINE DEAMINASE YERA-RELATED"/>
    <property type="match status" value="1"/>
</dbReference>
<dbReference type="EC" id="3.5.4.2" evidence="2"/>
<keyword evidence="3" id="KW-0378">Hydrolase</keyword>
<evidence type="ECO:0000313" key="8">
    <source>
        <dbReference type="Proteomes" id="UP000251213"/>
    </source>
</evidence>
<comment type="catalytic activity">
    <reaction evidence="4">
        <text>adenine + H2O + H(+) = hypoxanthine + NH4(+)</text>
        <dbReference type="Rhea" id="RHEA:23688"/>
        <dbReference type="ChEBI" id="CHEBI:15377"/>
        <dbReference type="ChEBI" id="CHEBI:15378"/>
        <dbReference type="ChEBI" id="CHEBI:16708"/>
        <dbReference type="ChEBI" id="CHEBI:17368"/>
        <dbReference type="ChEBI" id="CHEBI:28938"/>
        <dbReference type="EC" id="3.5.4.2"/>
    </reaction>
</comment>
<evidence type="ECO:0000313" key="7">
    <source>
        <dbReference type="EMBL" id="RAL24354.1"/>
    </source>
</evidence>
<evidence type="ECO:0000256" key="3">
    <source>
        <dbReference type="ARBA" id="ARBA00022801"/>
    </source>
</evidence>
<organism evidence="7 8">
    <name type="scientific">Thermoflavimicrobium daqui</name>
    <dbReference type="NCBI Taxonomy" id="2137476"/>
    <lineage>
        <taxon>Bacteria</taxon>
        <taxon>Bacillati</taxon>
        <taxon>Bacillota</taxon>
        <taxon>Bacilli</taxon>
        <taxon>Bacillales</taxon>
        <taxon>Thermoactinomycetaceae</taxon>
        <taxon>Thermoflavimicrobium</taxon>
    </lineage>
</organism>
<comment type="similarity">
    <text evidence="1">Belongs to the metallo-dependent hydrolases superfamily. Adenine deaminase family.</text>
</comment>
<dbReference type="Pfam" id="PF01979">
    <property type="entry name" value="Amidohydro_1"/>
    <property type="match status" value="1"/>
</dbReference>
<dbReference type="Pfam" id="PF13382">
    <property type="entry name" value="Adenine_deam_C"/>
    <property type="match status" value="1"/>
</dbReference>
<dbReference type="RefSeq" id="WP_113658724.1">
    <property type="nucleotide sequence ID" value="NZ_KZ845666.1"/>
</dbReference>
<evidence type="ECO:0000256" key="2">
    <source>
        <dbReference type="ARBA" id="ARBA00012782"/>
    </source>
</evidence>
<dbReference type="OrthoDB" id="9775607at2"/>
<reference evidence="7 8" key="1">
    <citation type="submission" date="2018-06" db="EMBL/GenBank/DDBJ databases">
        <title>Thermoflavimicrobium daqus sp. nov., a thermophilic microbe isolated from Moutai-flavour Daqu.</title>
        <authorList>
            <person name="Wang X."/>
            <person name="Zhou H."/>
        </authorList>
    </citation>
    <scope>NUCLEOTIDE SEQUENCE [LARGE SCALE GENOMIC DNA]</scope>
    <source>
        <strain evidence="7 8">FBKL4.011</strain>
    </source>
</reference>
<dbReference type="Proteomes" id="UP000251213">
    <property type="component" value="Unassembled WGS sequence"/>
</dbReference>
<comment type="caution">
    <text evidence="7">The sequence shown here is derived from an EMBL/GenBank/DDBJ whole genome shotgun (WGS) entry which is preliminary data.</text>
</comment>
<gene>
    <name evidence="7" type="ORF">DL897_08485</name>
</gene>
<keyword evidence="8" id="KW-1185">Reference proteome</keyword>
<dbReference type="InterPro" id="IPR026912">
    <property type="entry name" value="Adenine_deam_C"/>
</dbReference>
<dbReference type="PANTHER" id="PTHR11113">
    <property type="entry name" value="N-ACETYLGLUCOSAMINE-6-PHOSPHATE DEACETYLASE"/>
    <property type="match status" value="1"/>
</dbReference>
<dbReference type="SUPFAM" id="SSF51556">
    <property type="entry name" value="Metallo-dependent hydrolases"/>
    <property type="match status" value="1"/>
</dbReference>
<dbReference type="SUPFAM" id="SSF51338">
    <property type="entry name" value="Composite domain of metallo-dependent hydrolases"/>
    <property type="match status" value="1"/>
</dbReference>
<dbReference type="EMBL" id="QJKK01000004">
    <property type="protein sequence ID" value="RAL24354.1"/>
    <property type="molecule type" value="Genomic_DNA"/>
</dbReference>
<proteinExistence type="inferred from homology"/>
<dbReference type="Gene3D" id="2.30.40.10">
    <property type="entry name" value="Urease, subunit C, domain 1"/>
    <property type="match status" value="1"/>
</dbReference>
<dbReference type="AlphaFoldDB" id="A0A364K4P8"/>
<name>A0A364K4P8_9BACL</name>